<evidence type="ECO:0000256" key="7">
    <source>
        <dbReference type="RuleBase" id="RU362091"/>
    </source>
</evidence>
<reference evidence="9 10" key="1">
    <citation type="submission" date="2016-10" db="EMBL/GenBank/DDBJ databases">
        <authorList>
            <person name="de Groot N.N."/>
        </authorList>
    </citation>
    <scope>NUCLEOTIDE SEQUENCE [LARGE SCALE GENOMIC DNA]</scope>
    <source>
        <strain evidence="9 10">CGMCC 1.3702</strain>
    </source>
</reference>
<feature type="transmembrane region" description="Helical" evidence="8">
    <location>
        <begin position="430"/>
        <end position="450"/>
    </location>
</feature>
<dbReference type="PROSITE" id="PS50283">
    <property type="entry name" value="NA_SOLUT_SYMP_3"/>
    <property type="match status" value="1"/>
</dbReference>
<evidence type="ECO:0000256" key="6">
    <source>
        <dbReference type="ARBA" id="ARBA00023136"/>
    </source>
</evidence>
<dbReference type="CDD" id="cd10322">
    <property type="entry name" value="SLC5sbd"/>
    <property type="match status" value="1"/>
</dbReference>
<dbReference type="Proteomes" id="UP000198642">
    <property type="component" value="Unassembled WGS sequence"/>
</dbReference>
<feature type="transmembrane region" description="Helical" evidence="8">
    <location>
        <begin position="70"/>
        <end position="90"/>
    </location>
</feature>
<evidence type="ECO:0000256" key="1">
    <source>
        <dbReference type="ARBA" id="ARBA00004141"/>
    </source>
</evidence>
<keyword evidence="5 8" id="KW-1133">Transmembrane helix</keyword>
<evidence type="ECO:0000256" key="5">
    <source>
        <dbReference type="ARBA" id="ARBA00022989"/>
    </source>
</evidence>
<evidence type="ECO:0000256" key="2">
    <source>
        <dbReference type="ARBA" id="ARBA00006434"/>
    </source>
</evidence>
<feature type="transmembrane region" description="Helical" evidence="8">
    <location>
        <begin position="257"/>
        <end position="282"/>
    </location>
</feature>
<feature type="transmembrane region" description="Helical" evidence="8">
    <location>
        <begin position="6"/>
        <end position="21"/>
    </location>
</feature>
<dbReference type="PANTHER" id="PTHR48086:SF7">
    <property type="entry name" value="SODIUM-SOLUTE SYMPORTER-RELATED"/>
    <property type="match status" value="1"/>
</dbReference>
<feature type="transmembrane region" description="Helical" evidence="8">
    <location>
        <begin position="379"/>
        <end position="398"/>
    </location>
</feature>
<dbReference type="Pfam" id="PF00474">
    <property type="entry name" value="SSF"/>
    <property type="match status" value="1"/>
</dbReference>
<evidence type="ECO:0000256" key="4">
    <source>
        <dbReference type="ARBA" id="ARBA00022692"/>
    </source>
</evidence>
<feature type="transmembrane region" description="Helical" evidence="8">
    <location>
        <begin position="302"/>
        <end position="333"/>
    </location>
</feature>
<dbReference type="PANTHER" id="PTHR48086">
    <property type="entry name" value="SODIUM/PROLINE SYMPORTER-RELATED"/>
    <property type="match status" value="1"/>
</dbReference>
<evidence type="ECO:0000256" key="8">
    <source>
        <dbReference type="SAM" id="Phobius"/>
    </source>
</evidence>
<feature type="transmembrane region" description="Helical" evidence="8">
    <location>
        <begin position="146"/>
        <end position="164"/>
    </location>
</feature>
<comment type="similarity">
    <text evidence="2 7">Belongs to the sodium:solute symporter (SSF) (TC 2.A.21) family.</text>
</comment>
<feature type="transmembrane region" description="Helical" evidence="8">
    <location>
        <begin position="405"/>
        <end position="424"/>
    </location>
</feature>
<dbReference type="GO" id="GO:0022857">
    <property type="term" value="F:transmembrane transporter activity"/>
    <property type="evidence" value="ECO:0007669"/>
    <property type="project" value="InterPro"/>
</dbReference>
<gene>
    <name evidence="9" type="ORF">SAMN04488072_1236</name>
</gene>
<feature type="transmembrane region" description="Helical" evidence="8">
    <location>
        <begin position="176"/>
        <end position="194"/>
    </location>
</feature>
<dbReference type="RefSeq" id="WP_244535801.1">
    <property type="nucleotide sequence ID" value="NZ_FOJW01000023.1"/>
</dbReference>
<comment type="subcellular location">
    <subcellularLocation>
        <location evidence="1">Membrane</location>
        <topology evidence="1">Multi-pass membrane protein</topology>
    </subcellularLocation>
</comment>
<evidence type="ECO:0000313" key="10">
    <source>
        <dbReference type="Proteomes" id="UP000198642"/>
    </source>
</evidence>
<dbReference type="InterPro" id="IPR001734">
    <property type="entry name" value="Na/solute_symporter"/>
</dbReference>
<dbReference type="AlphaFoldDB" id="A0A1I1AKD0"/>
<dbReference type="GO" id="GO:0005886">
    <property type="term" value="C:plasma membrane"/>
    <property type="evidence" value="ECO:0007669"/>
    <property type="project" value="TreeGrafter"/>
</dbReference>
<keyword evidence="4 8" id="KW-0812">Transmembrane</keyword>
<dbReference type="EMBL" id="FOJW01000023">
    <property type="protein sequence ID" value="SFB38469.1"/>
    <property type="molecule type" value="Genomic_DNA"/>
</dbReference>
<feature type="transmembrane region" description="Helical" evidence="8">
    <location>
        <begin position="354"/>
        <end position="373"/>
    </location>
</feature>
<dbReference type="STRING" id="237679.SAMN04488072_1236"/>
<sequence length="468" mass="49874">MHIVIIVLYVVGMLLLSIYFAKREIKTGEDFLVAGRRLPGVILAGTLLATWVGSGTILGGASFVYQYGPLAGIIYFAGAPIGIIFLYFVAGKVRGLEKNTLPEILEIKFGSTTRLVASIFMLLAYVGIAAYQFIGGGNLLSTITDLSPGTGSLLIAVFVIFLAATGGMFSVAYTDFVSSILIVFGLIVALPFVIPTVDGFSGLANELPAHQLSWSGGLSAIQLIGFFLPTLLLIMGDQNMYNRFSSAKDVNAANKSIFGFFIGNALILMAVIIIAASAVILYPSLENTDMAILQVAADGIPIPIGSVILVAAIALIITTSNSFLLSSAGNIIYDIYANFKGELSQQRYLRLNRIAVVGLGTFGYFLGAFFPSVLELQMYSYTMYGAALTPVILAAFFWKKATSTGALASIIVGGSATIIWEQVLGKPLDWNSVIVSLPLSVFALVITSLVTNNRIIDKSNDASERKLN</sequence>
<protein>
    <submittedName>
        <fullName evidence="9">Solute:Na+ symporter, SSS family</fullName>
    </submittedName>
</protein>
<proteinExistence type="inferred from homology"/>
<keyword evidence="3" id="KW-0813">Transport</keyword>
<evidence type="ECO:0000313" key="9">
    <source>
        <dbReference type="EMBL" id="SFB38469.1"/>
    </source>
</evidence>
<dbReference type="InterPro" id="IPR050277">
    <property type="entry name" value="Sodium:Solute_Symporter"/>
</dbReference>
<keyword evidence="10" id="KW-1185">Reference proteome</keyword>
<accession>A0A1I1AKD0</accession>
<dbReference type="Gene3D" id="1.20.1730.10">
    <property type="entry name" value="Sodium/glucose cotransporter"/>
    <property type="match status" value="1"/>
</dbReference>
<evidence type="ECO:0000256" key="3">
    <source>
        <dbReference type="ARBA" id="ARBA00022448"/>
    </source>
</evidence>
<keyword evidence="6 8" id="KW-0472">Membrane</keyword>
<name>A0A1I1AKD0_9BACI</name>
<feature type="transmembrane region" description="Helical" evidence="8">
    <location>
        <begin position="115"/>
        <end position="134"/>
    </location>
</feature>
<feature type="transmembrane region" description="Helical" evidence="8">
    <location>
        <begin position="41"/>
        <end position="64"/>
    </location>
</feature>
<dbReference type="InterPro" id="IPR038377">
    <property type="entry name" value="Na/Glc_symporter_sf"/>
</dbReference>
<feature type="transmembrane region" description="Helical" evidence="8">
    <location>
        <begin position="214"/>
        <end position="236"/>
    </location>
</feature>
<organism evidence="9 10">
    <name type="scientific">Lentibacillus halodurans</name>
    <dbReference type="NCBI Taxonomy" id="237679"/>
    <lineage>
        <taxon>Bacteria</taxon>
        <taxon>Bacillati</taxon>
        <taxon>Bacillota</taxon>
        <taxon>Bacilli</taxon>
        <taxon>Bacillales</taxon>
        <taxon>Bacillaceae</taxon>
        <taxon>Lentibacillus</taxon>
    </lineage>
</organism>